<reference evidence="3" key="1">
    <citation type="submission" date="2023-06" db="EMBL/GenBank/DDBJ databases">
        <title>Genome-scale phylogeny and comparative genomics of the fungal order Sordariales.</title>
        <authorList>
            <consortium name="Lawrence Berkeley National Laboratory"/>
            <person name="Hensen N."/>
            <person name="Bonometti L."/>
            <person name="Westerberg I."/>
            <person name="Brannstrom I.O."/>
            <person name="Guillou S."/>
            <person name="Cros-Aarteil S."/>
            <person name="Calhoun S."/>
            <person name="Haridas S."/>
            <person name="Kuo A."/>
            <person name="Mondo S."/>
            <person name="Pangilinan J."/>
            <person name="Riley R."/>
            <person name="LaButti K."/>
            <person name="Andreopoulos B."/>
            <person name="Lipzen A."/>
            <person name="Chen C."/>
            <person name="Yanf M."/>
            <person name="Daum C."/>
            <person name="Ng V."/>
            <person name="Clum A."/>
            <person name="Steindorff A."/>
            <person name="Ohm R."/>
            <person name="Martin F."/>
            <person name="Silar P."/>
            <person name="Natvig D."/>
            <person name="Lalanne C."/>
            <person name="Gautier V."/>
            <person name="Ament-velasquez S.L."/>
            <person name="Kruys A."/>
            <person name="Hutchinson M.I."/>
            <person name="Powell A.J."/>
            <person name="Barry K."/>
            <person name="Miller A.N."/>
            <person name="Grigoriev I.V."/>
            <person name="Debuchy R."/>
            <person name="Gladieux P."/>
            <person name="Thoren M.H."/>
            <person name="Johannesson H."/>
        </authorList>
    </citation>
    <scope>NUCLEOTIDE SEQUENCE</scope>
    <source>
        <strain evidence="3">SMH3391-2</strain>
    </source>
</reference>
<evidence type="ECO:0000259" key="2">
    <source>
        <dbReference type="PROSITE" id="PS50213"/>
    </source>
</evidence>
<keyword evidence="4" id="KW-1185">Reference proteome</keyword>
<dbReference type="AlphaFoldDB" id="A0AA39XL84"/>
<dbReference type="EMBL" id="JAULSR010000001">
    <property type="protein sequence ID" value="KAK0636093.1"/>
    <property type="molecule type" value="Genomic_DNA"/>
</dbReference>
<gene>
    <name evidence="3" type="ORF">B0T17DRAFT_483355</name>
</gene>
<protein>
    <submittedName>
        <fullName evidence="3">FAS1 domain-containing protein</fullName>
    </submittedName>
</protein>
<evidence type="ECO:0000313" key="3">
    <source>
        <dbReference type="EMBL" id="KAK0636093.1"/>
    </source>
</evidence>
<dbReference type="SUPFAM" id="SSF82153">
    <property type="entry name" value="FAS1 domain"/>
    <property type="match status" value="2"/>
</dbReference>
<organism evidence="3 4">
    <name type="scientific">Bombardia bombarda</name>
    <dbReference type="NCBI Taxonomy" id="252184"/>
    <lineage>
        <taxon>Eukaryota</taxon>
        <taxon>Fungi</taxon>
        <taxon>Dikarya</taxon>
        <taxon>Ascomycota</taxon>
        <taxon>Pezizomycotina</taxon>
        <taxon>Sordariomycetes</taxon>
        <taxon>Sordariomycetidae</taxon>
        <taxon>Sordariales</taxon>
        <taxon>Lasiosphaeriaceae</taxon>
        <taxon>Bombardia</taxon>
    </lineage>
</organism>
<dbReference type="Proteomes" id="UP001174934">
    <property type="component" value="Unassembled WGS sequence"/>
</dbReference>
<feature type="chain" id="PRO_5041383489" evidence="1">
    <location>
        <begin position="22"/>
        <end position="406"/>
    </location>
</feature>
<dbReference type="PANTHER" id="PTHR10900">
    <property type="entry name" value="PERIOSTIN-RELATED"/>
    <property type="match status" value="1"/>
</dbReference>
<dbReference type="InterPro" id="IPR000782">
    <property type="entry name" value="FAS1_domain"/>
</dbReference>
<dbReference type="InterPro" id="IPR036378">
    <property type="entry name" value="FAS1_dom_sf"/>
</dbReference>
<dbReference type="SMART" id="SM00554">
    <property type="entry name" value="FAS1"/>
    <property type="match status" value="2"/>
</dbReference>
<sequence>MQLLAKHLLALAIHAPILCSAQSLKESLDTQNATLSKLNSFLQSQQAFFNSLSDTKDITVLAPSNEALNLLADDSDMMDKMSADPDLVTAFLEYHVFQGTYYPSNITNAQAPLLVPTLMNGTSFTNVTGGQRVQVVDDDGQLQFLSGSLNQATVQNIPNGQQSFNFSGGTIYIIDRVLAIPANITDTLVSANLTAAAGALKKSKLTADLTQASELTMFAPSNHAFDVVGSALSDMSAADLADVMGYHVVQGKVLYSSLITNTTEKTTEGKDVHLRVEDGKMFVNGARIVQTNILVNNGVVHVIDNLLNPAHADARPDPTAATQAPAFAGATTTGGVPFTSGVGTPTSTTEPFVPATVTSVGGGGGGGDPDAPTVVSGGSKRVVNMTKTEVVRVMVLLGGAALFLNV</sequence>
<name>A0AA39XL84_9PEZI</name>
<dbReference type="GO" id="GO:0016236">
    <property type="term" value="P:macroautophagy"/>
    <property type="evidence" value="ECO:0007669"/>
    <property type="project" value="TreeGrafter"/>
</dbReference>
<comment type="caution">
    <text evidence="3">The sequence shown here is derived from an EMBL/GenBank/DDBJ whole genome shotgun (WGS) entry which is preliminary data.</text>
</comment>
<proteinExistence type="predicted"/>
<accession>A0AA39XL84</accession>
<dbReference type="InterPro" id="IPR050904">
    <property type="entry name" value="Adhesion/Biosynth-related"/>
</dbReference>
<dbReference type="PROSITE" id="PS50213">
    <property type="entry name" value="FAS1"/>
    <property type="match status" value="2"/>
</dbReference>
<evidence type="ECO:0000256" key="1">
    <source>
        <dbReference type="SAM" id="SignalP"/>
    </source>
</evidence>
<feature type="domain" description="FAS1" evidence="2">
    <location>
        <begin position="22"/>
        <end position="178"/>
    </location>
</feature>
<dbReference type="Pfam" id="PF02469">
    <property type="entry name" value="Fasciclin"/>
    <property type="match status" value="2"/>
</dbReference>
<dbReference type="Gene3D" id="2.30.180.10">
    <property type="entry name" value="FAS1 domain"/>
    <property type="match status" value="2"/>
</dbReference>
<dbReference type="GO" id="GO:0000329">
    <property type="term" value="C:fungal-type vacuole membrane"/>
    <property type="evidence" value="ECO:0007669"/>
    <property type="project" value="TreeGrafter"/>
</dbReference>
<evidence type="ECO:0000313" key="4">
    <source>
        <dbReference type="Proteomes" id="UP001174934"/>
    </source>
</evidence>
<feature type="domain" description="FAS1" evidence="2">
    <location>
        <begin position="181"/>
        <end position="307"/>
    </location>
</feature>
<feature type="signal peptide" evidence="1">
    <location>
        <begin position="1"/>
        <end position="21"/>
    </location>
</feature>
<keyword evidence="1" id="KW-0732">Signal</keyword>
<dbReference type="PANTHER" id="PTHR10900:SF77">
    <property type="entry name" value="FI19380P1"/>
    <property type="match status" value="1"/>
</dbReference>